<dbReference type="EMBL" id="PKPP01005385">
    <property type="protein sequence ID" value="PWA60315.1"/>
    <property type="molecule type" value="Genomic_DNA"/>
</dbReference>
<accession>A0A2U1MGB5</accession>
<evidence type="ECO:0000313" key="1">
    <source>
        <dbReference type="EMBL" id="PWA60315.1"/>
    </source>
</evidence>
<protein>
    <submittedName>
        <fullName evidence="1">Zinc knuckle CX2CX4HX4C</fullName>
    </submittedName>
</protein>
<evidence type="ECO:0000313" key="2">
    <source>
        <dbReference type="Proteomes" id="UP000245207"/>
    </source>
</evidence>
<comment type="caution">
    <text evidence="1">The sequence shown here is derived from an EMBL/GenBank/DDBJ whole genome shotgun (WGS) entry which is preliminary data.</text>
</comment>
<proteinExistence type="predicted"/>
<gene>
    <name evidence="1" type="ORF">CTI12_AA383200</name>
</gene>
<name>A0A2U1MGB5_ARTAN</name>
<organism evidence="1 2">
    <name type="scientific">Artemisia annua</name>
    <name type="common">Sweet wormwood</name>
    <dbReference type="NCBI Taxonomy" id="35608"/>
    <lineage>
        <taxon>Eukaryota</taxon>
        <taxon>Viridiplantae</taxon>
        <taxon>Streptophyta</taxon>
        <taxon>Embryophyta</taxon>
        <taxon>Tracheophyta</taxon>
        <taxon>Spermatophyta</taxon>
        <taxon>Magnoliopsida</taxon>
        <taxon>eudicotyledons</taxon>
        <taxon>Gunneridae</taxon>
        <taxon>Pentapetalae</taxon>
        <taxon>asterids</taxon>
        <taxon>campanulids</taxon>
        <taxon>Asterales</taxon>
        <taxon>Asteraceae</taxon>
        <taxon>Asteroideae</taxon>
        <taxon>Anthemideae</taxon>
        <taxon>Artemisiinae</taxon>
        <taxon>Artemisia</taxon>
    </lineage>
</organism>
<keyword evidence="2" id="KW-1185">Reference proteome</keyword>
<dbReference type="PANTHER" id="PTHR31286">
    <property type="entry name" value="GLYCINE-RICH CELL WALL STRUCTURAL PROTEIN 1.8-LIKE"/>
    <property type="match status" value="1"/>
</dbReference>
<reference evidence="1 2" key="1">
    <citation type="journal article" date="2018" name="Mol. Plant">
        <title>The genome of Artemisia annua provides insight into the evolution of Asteraceae family and artemisinin biosynthesis.</title>
        <authorList>
            <person name="Shen Q."/>
            <person name="Zhang L."/>
            <person name="Liao Z."/>
            <person name="Wang S."/>
            <person name="Yan T."/>
            <person name="Shi P."/>
            <person name="Liu M."/>
            <person name="Fu X."/>
            <person name="Pan Q."/>
            <person name="Wang Y."/>
            <person name="Lv Z."/>
            <person name="Lu X."/>
            <person name="Zhang F."/>
            <person name="Jiang W."/>
            <person name="Ma Y."/>
            <person name="Chen M."/>
            <person name="Hao X."/>
            <person name="Li L."/>
            <person name="Tang Y."/>
            <person name="Lv G."/>
            <person name="Zhou Y."/>
            <person name="Sun X."/>
            <person name="Brodelius P.E."/>
            <person name="Rose J.K.C."/>
            <person name="Tang K."/>
        </authorList>
    </citation>
    <scope>NUCLEOTIDE SEQUENCE [LARGE SCALE GENOMIC DNA]</scope>
    <source>
        <strain evidence="2">cv. Huhao1</strain>
        <tissue evidence="1">Leaf</tissue>
    </source>
</reference>
<sequence>MKDMDDGDDDVVEMKDGEESIEVVEGADEGLVSKKPKVSEVVNQEKFKDGKHEQNKVSVMFLEVEVSNLANTSVGNMNNKNGTMLNKANVVSPDIPVPVCDNPLLNPKQDNNVQSNYDKGSGNVDCSVLLGSVSSSGGMENGVQGEKHYVISSRIGTPIIMDRITIAMCERSNGRAKFARFLVELDATKGIVDSVEVCYRGLGRSMHLKVEYAWRPPICSHCQVFRHNFKDCKNREATVEEILEAQKAKNHNEGVLIKME</sequence>
<dbReference type="AlphaFoldDB" id="A0A2U1MGB5"/>
<dbReference type="Proteomes" id="UP000245207">
    <property type="component" value="Unassembled WGS sequence"/>
</dbReference>
<dbReference type="PANTHER" id="PTHR31286:SF99">
    <property type="entry name" value="DUF4283 DOMAIN-CONTAINING PROTEIN"/>
    <property type="match status" value="1"/>
</dbReference>
<dbReference type="InterPro" id="IPR040256">
    <property type="entry name" value="At4g02000-like"/>
</dbReference>